<keyword evidence="1" id="KW-0732">Signal</keyword>
<reference evidence="2" key="1">
    <citation type="submission" date="2022-07" db="EMBL/GenBank/DDBJ databases">
        <title>Genome sequencing of Photobacterium atrarenae GJH2-4.</title>
        <authorList>
            <person name="Park S.-J."/>
        </authorList>
    </citation>
    <scope>NUCLEOTIDE SEQUENCE</scope>
    <source>
        <strain evidence="2">GJH2-4</strain>
    </source>
</reference>
<accession>A0ABY5GEP5</accession>
<gene>
    <name evidence="2" type="ORF">NNL38_10930</name>
</gene>
<keyword evidence="3" id="KW-1185">Reference proteome</keyword>
<sequence length="114" mass="12804">MKKLLWICMLGAGFVVADENTVVSSDAAHVEAQLSEEVSSQLITEEQAEEMGLNRADTYEVSSTVSVENLELLIAEKLKEREMPYYSIEFNEPTQDSGEFRATVTEYFSPVDDE</sequence>
<protein>
    <recommendedName>
        <fullName evidence="4">DUF3316 domain-containing protein</fullName>
    </recommendedName>
</protein>
<organism evidence="2 3">
    <name type="scientific">Photobacterium atrarenae</name>
    <dbReference type="NCBI Taxonomy" id="865757"/>
    <lineage>
        <taxon>Bacteria</taxon>
        <taxon>Pseudomonadati</taxon>
        <taxon>Pseudomonadota</taxon>
        <taxon>Gammaproteobacteria</taxon>
        <taxon>Vibrionales</taxon>
        <taxon>Vibrionaceae</taxon>
        <taxon>Photobacterium</taxon>
    </lineage>
</organism>
<name>A0ABY5GEP5_9GAMM</name>
<dbReference type="Proteomes" id="UP001057998">
    <property type="component" value="Chromosome 1"/>
</dbReference>
<feature type="chain" id="PRO_5046054110" description="DUF3316 domain-containing protein" evidence="1">
    <location>
        <begin position="18"/>
        <end position="114"/>
    </location>
</feature>
<proteinExistence type="predicted"/>
<evidence type="ECO:0000313" key="2">
    <source>
        <dbReference type="EMBL" id="UTV26863.1"/>
    </source>
</evidence>
<evidence type="ECO:0000256" key="1">
    <source>
        <dbReference type="SAM" id="SignalP"/>
    </source>
</evidence>
<feature type="signal peptide" evidence="1">
    <location>
        <begin position="1"/>
        <end position="17"/>
    </location>
</feature>
<dbReference type="RefSeq" id="WP_255388071.1">
    <property type="nucleotide sequence ID" value="NZ_CP101508.1"/>
</dbReference>
<evidence type="ECO:0008006" key="4">
    <source>
        <dbReference type="Google" id="ProtNLM"/>
    </source>
</evidence>
<evidence type="ECO:0000313" key="3">
    <source>
        <dbReference type="Proteomes" id="UP001057998"/>
    </source>
</evidence>
<dbReference type="EMBL" id="CP101508">
    <property type="protein sequence ID" value="UTV26863.1"/>
    <property type="molecule type" value="Genomic_DNA"/>
</dbReference>